<feature type="compositionally biased region" description="Low complexity" evidence="1">
    <location>
        <begin position="1274"/>
        <end position="1283"/>
    </location>
</feature>
<dbReference type="GeneID" id="18826789"/>
<dbReference type="HOGENOM" id="CLU_001598_0_0_1"/>
<dbReference type="OMA" id="YGQVTPH"/>
<keyword evidence="3" id="KW-1185">Reference proteome</keyword>
<evidence type="ECO:0000313" key="2">
    <source>
        <dbReference type="EMBL" id="EKM79098.1"/>
    </source>
</evidence>
<dbReference type="InterPro" id="IPR016024">
    <property type="entry name" value="ARM-type_fold"/>
</dbReference>
<dbReference type="KEGG" id="abp:AGABI1DRAFT128262"/>
<dbReference type="EMBL" id="JH971390">
    <property type="protein sequence ID" value="EKM79098.1"/>
    <property type="molecule type" value="Genomic_DNA"/>
</dbReference>
<dbReference type="OrthoDB" id="2591260at2759"/>
<protein>
    <recommendedName>
        <fullName evidence="4">Telomere-associated protein Rif1 N-terminal domain-containing protein</fullName>
    </recommendedName>
</protein>
<dbReference type="Proteomes" id="UP000008493">
    <property type="component" value="Unassembled WGS sequence"/>
</dbReference>
<feature type="region of interest" description="Disordered" evidence="1">
    <location>
        <begin position="1188"/>
        <end position="1209"/>
    </location>
</feature>
<feature type="region of interest" description="Disordered" evidence="1">
    <location>
        <begin position="1236"/>
        <end position="1283"/>
    </location>
</feature>
<sequence>MSLLTPPRSSHRSGKENRQPSGTQPRVMWSRHHQFHDLTVSPKPLKCTSSKRGPPTKSILKKESSYPLLPLLEVNPREDTPEPADPLMDLHYLEGPVVTILSPLATMHELNQAYGRLMSRLRAALSDSVDADASWPLFQPIRRCKTEFVAAIVRDLRRALEDPAHKFPAQDSDADVDCDAKAAYSLPSPKPSPSKKRGMSAEQVKYARDLCTTSHSAMRFLALLMGLPSIYKLFTDTQLQQLLTEVIAIPTAETLPTPNARKTWALAIWVIQVQRLSRSVLQPLSIRIVNAIRRGIDGELGKEGKKGAASDGLKAIQDLSLFQPTTFIPAFTHIFDSILNNLLASTLALRLQACQALSGIVCGLVKLPRLSSIYTKISNTIVDFLTHVPASPQTCRSSTPSPSKLTQEAPIIRTLRATLNATEPTHVAQGPVWALVVLACIIVLLGPTLVHNVKIFRSLSTLLSLSMRHKKSSVRALGCMVWRCVAWVYFLPGTDVACEKPLAHDFLQDKRDSIWKALMNVVDAQTGVAIIAAVLSDENEDSDNAIARTLSVLENMLVKQTNVVDAIETMGRLVSLEAGDVQWKVERLLVSPLFTANGGLLSTGFESLSTVVNDMLIAQPPLKDVRCLTREEIAQEWVFDGIIKLWKQTLANLKELDRVDAHSMICELLIVWQSLLAAIGSSLQDTGSVDDTTEFARKAADVLVSLLEDNDLDLVSKQLGQKVQGTGSQSKMPSSFGKTNSELKLHVVSEMWTTIYVTFPESTLQRAGERLLSCLTQMEDDLVESNDDARLVWVSLCIKALAVCEVEAMKMFWGFEAGLCGWDWTEDIRRLVWRTSVEKWVEDSCDWEGAAVLLAAPFASPKPQILGNEDSKKWEELLQYAFDKALDYGFDSITVLNTIAAILLQHQDLSNSVSTQAADLLMSHMDMSDIRELPEILMQFVDTTMRSAYPPDLSNQDISRWMIRTLTSVIEHCPTTLGGKLLELVQEGMCIWVADERVFWSMDDYEYEIVPLYAQVLFCIQSLQPSLEVVAKFANVIESGFVGRPNKPLIQGQFDNFWNITCGALKTPIEDWPKSIQRCLGIDVDGVTDTRSSLPPSSPTLSEAGLARPTTPDNDPSTEIPTTPTTSSISRKLCFLQSQEAAMSSFPKFSPSFSPTSPLRILAPTSTPVTPKRANKRAWATNLGITPRSKRRRFEGEDKENASPHAAFVEKTPLAAEHIMTKPLLWSVSNARGSEAHKRQLEEEGRDEDKLVERPSPLKRGRLSNTTADRKRSPSTCSEGSESSVEERDVALCLLQLTPRRSPKRRLIMESVEVPTFKEVLLHKRLQRSASLEHLASSEPYKTPSKPGKRLIQKMRPSSKPTKLNYDFDLFASSSSPIPSLSLLDNTSAVKLRRNLSAPASTMSSSSDDDPRYGQVTPHHLISPALKKVKDIFDPPSDDSLPPSSPTKTAMSRRSAIRRR</sequence>
<gene>
    <name evidence="2" type="ORF">AGABI1DRAFT_128262</name>
</gene>
<feature type="region of interest" description="Disordered" evidence="1">
    <location>
        <begin position="1"/>
        <end position="32"/>
    </location>
</feature>
<feature type="region of interest" description="Disordered" evidence="1">
    <location>
        <begin position="1397"/>
        <end position="1460"/>
    </location>
</feature>
<organism evidence="2 3">
    <name type="scientific">Agaricus bisporus var. burnettii (strain JB137-S8 / ATCC MYA-4627 / FGSC 10392)</name>
    <name type="common">White button mushroom</name>
    <dbReference type="NCBI Taxonomy" id="597362"/>
    <lineage>
        <taxon>Eukaryota</taxon>
        <taxon>Fungi</taxon>
        <taxon>Dikarya</taxon>
        <taxon>Basidiomycota</taxon>
        <taxon>Agaricomycotina</taxon>
        <taxon>Agaricomycetes</taxon>
        <taxon>Agaricomycetidae</taxon>
        <taxon>Agaricales</taxon>
        <taxon>Agaricineae</taxon>
        <taxon>Agaricaceae</taxon>
        <taxon>Agaricus</taxon>
    </lineage>
</organism>
<feature type="compositionally biased region" description="Low complexity" evidence="1">
    <location>
        <begin position="1092"/>
        <end position="1102"/>
    </location>
</feature>
<proteinExistence type="predicted"/>
<dbReference type="eggNOG" id="ENOG502SMQ7">
    <property type="taxonomic scope" value="Eukaryota"/>
</dbReference>
<feature type="region of interest" description="Disordered" evidence="1">
    <location>
        <begin position="1333"/>
        <end position="1359"/>
    </location>
</feature>
<feature type="region of interest" description="Disordered" evidence="1">
    <location>
        <begin position="1090"/>
        <end position="1129"/>
    </location>
</feature>
<feature type="compositionally biased region" description="Basic and acidic residues" evidence="1">
    <location>
        <begin position="1236"/>
        <end position="1253"/>
    </location>
</feature>
<accession>K5X7F0</accession>
<reference evidence="3" key="1">
    <citation type="journal article" date="2012" name="Proc. Natl. Acad. Sci. U.S.A.">
        <title>Genome sequence of the button mushroom Agaricus bisporus reveals mechanisms governing adaptation to a humic-rich ecological niche.</title>
        <authorList>
            <person name="Morin E."/>
            <person name="Kohler A."/>
            <person name="Baker A.R."/>
            <person name="Foulongne-Oriol M."/>
            <person name="Lombard V."/>
            <person name="Nagy L.G."/>
            <person name="Ohm R.A."/>
            <person name="Patyshakuliyeva A."/>
            <person name="Brun A."/>
            <person name="Aerts A.L."/>
            <person name="Bailey A.M."/>
            <person name="Billette C."/>
            <person name="Coutinho P.M."/>
            <person name="Deakin G."/>
            <person name="Doddapaneni H."/>
            <person name="Floudas D."/>
            <person name="Grimwood J."/>
            <person name="Hilden K."/>
            <person name="Kuees U."/>
            <person name="LaButti K.M."/>
            <person name="Lapidus A."/>
            <person name="Lindquist E.A."/>
            <person name="Lucas S.M."/>
            <person name="Murat C."/>
            <person name="Riley R.W."/>
            <person name="Salamov A.A."/>
            <person name="Schmutz J."/>
            <person name="Subramanian V."/>
            <person name="Woesten H.A.B."/>
            <person name="Xu J."/>
            <person name="Eastwood D.C."/>
            <person name="Foster G.D."/>
            <person name="Sonnenberg A.S."/>
            <person name="Cullen D."/>
            <person name="de Vries R.P."/>
            <person name="Lundell T."/>
            <person name="Hibbett D.S."/>
            <person name="Henrissat B."/>
            <person name="Burton K.S."/>
            <person name="Kerrigan R.W."/>
            <person name="Challen M.P."/>
            <person name="Grigoriev I.V."/>
            <person name="Martin F."/>
        </authorList>
    </citation>
    <scope>NUCLEOTIDE SEQUENCE [LARGE SCALE GENOMIC DNA]</scope>
    <source>
        <strain evidence="3">JB137-S8 / ATCC MYA-4627 / FGSC 10392</strain>
    </source>
</reference>
<feature type="compositionally biased region" description="Low complexity" evidence="1">
    <location>
        <begin position="1117"/>
        <end position="1129"/>
    </location>
</feature>
<feature type="region of interest" description="Disordered" evidence="1">
    <location>
        <begin position="41"/>
        <end position="60"/>
    </location>
</feature>
<name>K5X7F0_AGABU</name>
<dbReference type="RefSeq" id="XP_007329858.1">
    <property type="nucleotide sequence ID" value="XM_007329796.1"/>
</dbReference>
<evidence type="ECO:0000256" key="1">
    <source>
        <dbReference type="SAM" id="MobiDB-lite"/>
    </source>
</evidence>
<evidence type="ECO:0008006" key="4">
    <source>
        <dbReference type="Google" id="ProtNLM"/>
    </source>
</evidence>
<evidence type="ECO:0000313" key="3">
    <source>
        <dbReference type="Proteomes" id="UP000008493"/>
    </source>
</evidence>
<dbReference type="STRING" id="597362.K5X7F0"/>
<dbReference type="InParanoid" id="K5X7F0"/>
<dbReference type="SUPFAM" id="SSF48371">
    <property type="entry name" value="ARM repeat"/>
    <property type="match status" value="1"/>
</dbReference>